<dbReference type="PANTHER" id="PTHR11271:SF6">
    <property type="entry name" value="GUANINE DEAMINASE"/>
    <property type="match status" value="1"/>
</dbReference>
<dbReference type="GO" id="GO:0008892">
    <property type="term" value="F:guanine deaminase activity"/>
    <property type="evidence" value="ECO:0007669"/>
    <property type="project" value="UniProtKB-EC"/>
</dbReference>
<reference evidence="11" key="1">
    <citation type="journal article" date="2019" name="Int. J. Syst. Evol. Microbiol.">
        <title>The Global Catalogue of Microorganisms (GCM) 10K type strain sequencing project: providing services to taxonomists for standard genome sequencing and annotation.</title>
        <authorList>
            <consortium name="The Broad Institute Genomics Platform"/>
            <consortium name="The Broad Institute Genome Sequencing Center for Infectious Disease"/>
            <person name="Wu L."/>
            <person name="Ma J."/>
        </authorList>
    </citation>
    <scope>NUCLEOTIDE SEQUENCE [LARGE SCALE GENOMIC DNA]</scope>
    <source>
        <strain evidence="11">CECT 8288</strain>
    </source>
</reference>
<dbReference type="SUPFAM" id="SSF51556">
    <property type="entry name" value="Metallo-dependent hydrolases"/>
    <property type="match status" value="1"/>
</dbReference>
<dbReference type="EC" id="3.5.4.3" evidence="3 7"/>
<evidence type="ECO:0000256" key="7">
    <source>
        <dbReference type="NCBIfam" id="TIGR02967"/>
    </source>
</evidence>
<evidence type="ECO:0000256" key="2">
    <source>
        <dbReference type="ARBA" id="ARBA00006745"/>
    </source>
</evidence>
<dbReference type="CDD" id="cd01303">
    <property type="entry name" value="GDEase"/>
    <property type="match status" value="1"/>
</dbReference>
<accession>A0ABV7WS90</accession>
<dbReference type="Gene3D" id="2.30.40.10">
    <property type="entry name" value="Urease, subunit C, domain 1"/>
    <property type="match status" value="1"/>
</dbReference>
<evidence type="ECO:0000256" key="4">
    <source>
        <dbReference type="ARBA" id="ARBA00022723"/>
    </source>
</evidence>
<dbReference type="SUPFAM" id="SSF51338">
    <property type="entry name" value="Composite domain of metallo-dependent hydrolases"/>
    <property type="match status" value="1"/>
</dbReference>
<name>A0ABV7WS90_9GAMM</name>
<dbReference type="NCBIfam" id="NF006679">
    <property type="entry name" value="PRK09228.1"/>
    <property type="match status" value="1"/>
</dbReference>
<comment type="similarity">
    <text evidence="2 8">Belongs to the metallo-dependent hydrolases superfamily. ATZ/TRZ family.</text>
</comment>
<dbReference type="InterPro" id="IPR006680">
    <property type="entry name" value="Amidohydro-rel"/>
</dbReference>
<dbReference type="InterPro" id="IPR051607">
    <property type="entry name" value="Metallo-dep_hydrolases"/>
</dbReference>
<proteinExistence type="inferred from homology"/>
<protein>
    <recommendedName>
        <fullName evidence="3 7">Guanine deaminase</fullName>
        <shortName evidence="8">Guanase</shortName>
        <ecNumber evidence="3 7">3.5.4.3</ecNumber>
    </recommendedName>
    <alternativeName>
        <fullName evidence="8">Guanine aminohydrolase</fullName>
    </alternativeName>
</protein>
<comment type="cofactor">
    <cofactor evidence="8">
        <name>Zn(2+)</name>
        <dbReference type="ChEBI" id="CHEBI:29105"/>
    </cofactor>
    <text evidence="8">Binds 1 zinc ion per subunit.</text>
</comment>
<comment type="function">
    <text evidence="8">Catalyzes the hydrolytic deamination of guanine, producing xanthine and ammonia.</text>
</comment>
<keyword evidence="5 8" id="KW-0378">Hydrolase</keyword>
<organism evidence="10 11">
    <name type="scientific">Reinekea marina</name>
    <dbReference type="NCBI Taxonomy" id="1310421"/>
    <lineage>
        <taxon>Bacteria</taxon>
        <taxon>Pseudomonadati</taxon>
        <taxon>Pseudomonadota</taxon>
        <taxon>Gammaproteobacteria</taxon>
        <taxon>Oceanospirillales</taxon>
        <taxon>Saccharospirillaceae</taxon>
        <taxon>Reinekea</taxon>
    </lineage>
</organism>
<evidence type="ECO:0000313" key="10">
    <source>
        <dbReference type="EMBL" id="MFC3701714.1"/>
    </source>
</evidence>
<dbReference type="EMBL" id="JBHRYN010000010">
    <property type="protein sequence ID" value="MFC3701714.1"/>
    <property type="molecule type" value="Genomic_DNA"/>
</dbReference>
<evidence type="ECO:0000256" key="5">
    <source>
        <dbReference type="ARBA" id="ARBA00022801"/>
    </source>
</evidence>
<comment type="pathway">
    <text evidence="1 8">Purine metabolism; guanine degradation; xanthine from guanine: step 1/1.</text>
</comment>
<evidence type="ECO:0000256" key="8">
    <source>
        <dbReference type="RuleBase" id="RU366009"/>
    </source>
</evidence>
<evidence type="ECO:0000259" key="9">
    <source>
        <dbReference type="Pfam" id="PF01979"/>
    </source>
</evidence>
<sequence length="428" mass="47297">MVKPLMLCGNILDFIGNPATMGEQAVRFFERGAVVIIDGKIAALGEESIIAPKYPDVEVKRYDQHLIVPGMIDTHVHFAQTEMIASYGEQLLEWLTEHAFPTEEKFADYEYAHKIANFFLDELVKNGTTTALVFGTVHPESVDAFFDAAKARNLRMIAGKVMMDRNCPEALQDTPEQSYLDSKTLIEKWHGVDRLQYAVTPRFAPTSTPDQLAAASALLQEFPSVYMHTHVSENLNECQWVSELFPEAQDYVGVYEEAGLLNKRSVLAHGIHLSDRELKCMHSHGTSVAHCPTSNLFIGSGLFNLKQMQAHEVEVGLGSDVGAGTSLSLLQTYNEAYKVQQLNGNKLSAFEGLYMATLGGARALDLEGTIGNFNIGCEADIAVLNYNATPIMQTRHAQAKTLHDKLFALMMLADDRAVTDTYIMGKAV</sequence>
<evidence type="ECO:0000256" key="1">
    <source>
        <dbReference type="ARBA" id="ARBA00004984"/>
    </source>
</evidence>
<dbReference type="Pfam" id="PF01979">
    <property type="entry name" value="Amidohydro_1"/>
    <property type="match status" value="1"/>
</dbReference>
<keyword evidence="6 8" id="KW-0862">Zinc</keyword>
<comment type="caution">
    <text evidence="10">The sequence shown here is derived from an EMBL/GenBank/DDBJ whole genome shotgun (WGS) entry which is preliminary data.</text>
</comment>
<gene>
    <name evidence="10" type="primary">guaD</name>
    <name evidence="10" type="ORF">ACFOND_08705</name>
</gene>
<dbReference type="RefSeq" id="WP_377362789.1">
    <property type="nucleotide sequence ID" value="NZ_JBHRYN010000010.1"/>
</dbReference>
<evidence type="ECO:0000256" key="3">
    <source>
        <dbReference type="ARBA" id="ARBA00012781"/>
    </source>
</evidence>
<dbReference type="Proteomes" id="UP001595710">
    <property type="component" value="Unassembled WGS sequence"/>
</dbReference>
<comment type="catalytic activity">
    <reaction evidence="8">
        <text>guanine + H2O + H(+) = xanthine + NH4(+)</text>
        <dbReference type="Rhea" id="RHEA:14665"/>
        <dbReference type="ChEBI" id="CHEBI:15377"/>
        <dbReference type="ChEBI" id="CHEBI:15378"/>
        <dbReference type="ChEBI" id="CHEBI:16235"/>
        <dbReference type="ChEBI" id="CHEBI:17712"/>
        <dbReference type="ChEBI" id="CHEBI:28938"/>
        <dbReference type="EC" id="3.5.4.3"/>
    </reaction>
</comment>
<dbReference type="InterPro" id="IPR011059">
    <property type="entry name" value="Metal-dep_hydrolase_composite"/>
</dbReference>
<dbReference type="NCBIfam" id="TIGR02967">
    <property type="entry name" value="guan_deamin"/>
    <property type="match status" value="1"/>
</dbReference>
<dbReference type="InterPro" id="IPR032466">
    <property type="entry name" value="Metal_Hydrolase"/>
</dbReference>
<evidence type="ECO:0000256" key="6">
    <source>
        <dbReference type="ARBA" id="ARBA00022833"/>
    </source>
</evidence>
<evidence type="ECO:0000313" key="11">
    <source>
        <dbReference type="Proteomes" id="UP001595710"/>
    </source>
</evidence>
<dbReference type="Gene3D" id="3.20.20.140">
    <property type="entry name" value="Metal-dependent hydrolases"/>
    <property type="match status" value="1"/>
</dbReference>
<keyword evidence="11" id="KW-1185">Reference proteome</keyword>
<keyword evidence="4 8" id="KW-0479">Metal-binding</keyword>
<feature type="domain" description="Amidohydrolase-related" evidence="9">
    <location>
        <begin position="67"/>
        <end position="428"/>
    </location>
</feature>
<dbReference type="PANTHER" id="PTHR11271">
    <property type="entry name" value="GUANINE DEAMINASE"/>
    <property type="match status" value="1"/>
</dbReference>
<dbReference type="InterPro" id="IPR014311">
    <property type="entry name" value="Guanine_deaminase"/>
</dbReference>